<sequence>TFLLMAFACAGLSVLIGVVSSSSRMTVMWSQLIFLPSMLLGGMMVPYNILPEAMGKIAQLLPATHAMNAFRGLAQDLTADFNPLGSLIILMASGVLAFGLAIYLFNWDRRNTTQRGHPLMALLVLLPYIIGILLPFV</sequence>
<evidence type="ECO:0000259" key="6">
    <source>
        <dbReference type="Pfam" id="PF01061"/>
    </source>
</evidence>
<evidence type="ECO:0000256" key="2">
    <source>
        <dbReference type="ARBA" id="ARBA00022692"/>
    </source>
</evidence>
<dbReference type="InterPro" id="IPR013525">
    <property type="entry name" value="ABC2_TM"/>
</dbReference>
<organism evidence="7">
    <name type="scientific">marine sediment metagenome</name>
    <dbReference type="NCBI Taxonomy" id="412755"/>
    <lineage>
        <taxon>unclassified sequences</taxon>
        <taxon>metagenomes</taxon>
        <taxon>ecological metagenomes</taxon>
    </lineage>
</organism>
<dbReference type="GO" id="GO:0140359">
    <property type="term" value="F:ABC-type transporter activity"/>
    <property type="evidence" value="ECO:0007669"/>
    <property type="project" value="InterPro"/>
</dbReference>
<keyword evidence="4 5" id="KW-0472">Membrane</keyword>
<evidence type="ECO:0000256" key="3">
    <source>
        <dbReference type="ARBA" id="ARBA00022989"/>
    </source>
</evidence>
<evidence type="ECO:0000256" key="4">
    <source>
        <dbReference type="ARBA" id="ARBA00023136"/>
    </source>
</evidence>
<accession>X1A911</accession>
<protein>
    <recommendedName>
        <fullName evidence="6">ABC-2 type transporter transmembrane domain-containing protein</fullName>
    </recommendedName>
</protein>
<feature type="non-terminal residue" evidence="7">
    <location>
        <position position="1"/>
    </location>
</feature>
<name>X1A911_9ZZZZ</name>
<evidence type="ECO:0000256" key="1">
    <source>
        <dbReference type="ARBA" id="ARBA00004141"/>
    </source>
</evidence>
<feature type="transmembrane region" description="Helical" evidence="5">
    <location>
        <begin position="31"/>
        <end position="50"/>
    </location>
</feature>
<dbReference type="Pfam" id="PF01061">
    <property type="entry name" value="ABC2_membrane"/>
    <property type="match status" value="1"/>
</dbReference>
<gene>
    <name evidence="7" type="ORF">S01H4_06731</name>
</gene>
<dbReference type="AlphaFoldDB" id="X1A911"/>
<dbReference type="EMBL" id="BART01002114">
    <property type="protein sequence ID" value="GAG56681.1"/>
    <property type="molecule type" value="Genomic_DNA"/>
</dbReference>
<feature type="domain" description="ABC-2 type transporter transmembrane" evidence="6">
    <location>
        <begin position="2"/>
        <end position="72"/>
    </location>
</feature>
<comment type="caution">
    <text evidence="7">The sequence shown here is derived from an EMBL/GenBank/DDBJ whole genome shotgun (WGS) entry which is preliminary data.</text>
</comment>
<dbReference type="GO" id="GO:0016020">
    <property type="term" value="C:membrane"/>
    <property type="evidence" value="ECO:0007669"/>
    <property type="project" value="UniProtKB-SubCell"/>
</dbReference>
<dbReference type="InterPro" id="IPR051784">
    <property type="entry name" value="Nod_factor_ABC_transporter"/>
</dbReference>
<dbReference type="PANTHER" id="PTHR43229">
    <property type="entry name" value="NODULATION PROTEIN J"/>
    <property type="match status" value="1"/>
</dbReference>
<dbReference type="PANTHER" id="PTHR43229:SF2">
    <property type="entry name" value="NODULATION PROTEIN J"/>
    <property type="match status" value="1"/>
</dbReference>
<keyword evidence="2 5" id="KW-0812">Transmembrane</keyword>
<evidence type="ECO:0000313" key="7">
    <source>
        <dbReference type="EMBL" id="GAG56681.1"/>
    </source>
</evidence>
<evidence type="ECO:0000256" key="5">
    <source>
        <dbReference type="SAM" id="Phobius"/>
    </source>
</evidence>
<proteinExistence type="predicted"/>
<keyword evidence="3 5" id="KW-1133">Transmembrane helix</keyword>
<feature type="transmembrane region" description="Helical" evidence="5">
    <location>
        <begin position="119"/>
        <end position="136"/>
    </location>
</feature>
<comment type="subcellular location">
    <subcellularLocation>
        <location evidence="1">Membrane</location>
        <topology evidence="1">Multi-pass membrane protein</topology>
    </subcellularLocation>
</comment>
<feature type="transmembrane region" description="Helical" evidence="5">
    <location>
        <begin position="86"/>
        <end position="107"/>
    </location>
</feature>
<reference evidence="7" key="1">
    <citation type="journal article" date="2014" name="Front. Microbiol.">
        <title>High frequency of phylogenetically diverse reductive dehalogenase-homologous genes in deep subseafloor sedimentary metagenomes.</title>
        <authorList>
            <person name="Kawai M."/>
            <person name="Futagami T."/>
            <person name="Toyoda A."/>
            <person name="Takaki Y."/>
            <person name="Nishi S."/>
            <person name="Hori S."/>
            <person name="Arai W."/>
            <person name="Tsubouchi T."/>
            <person name="Morono Y."/>
            <person name="Uchiyama I."/>
            <person name="Ito T."/>
            <person name="Fujiyama A."/>
            <person name="Inagaki F."/>
            <person name="Takami H."/>
        </authorList>
    </citation>
    <scope>NUCLEOTIDE SEQUENCE</scope>
    <source>
        <strain evidence="7">Expedition CK06-06</strain>
    </source>
</reference>